<dbReference type="Proteomes" id="UP000789759">
    <property type="component" value="Unassembled WGS sequence"/>
</dbReference>
<evidence type="ECO:0000313" key="2">
    <source>
        <dbReference type="Proteomes" id="UP000789759"/>
    </source>
</evidence>
<feature type="non-terminal residue" evidence="1">
    <location>
        <position position="43"/>
    </location>
</feature>
<feature type="non-terminal residue" evidence="1">
    <location>
        <position position="1"/>
    </location>
</feature>
<evidence type="ECO:0000313" key="1">
    <source>
        <dbReference type="EMBL" id="CAG8828311.1"/>
    </source>
</evidence>
<proteinExistence type="predicted"/>
<sequence>IKNTSNYSHLIDESDMQKQSKLIKDLISNKAIKYYNSSAIINV</sequence>
<keyword evidence="2" id="KW-1185">Reference proteome</keyword>
<dbReference type="AlphaFoldDB" id="A0A9N9PLE7"/>
<dbReference type="OrthoDB" id="2436988at2759"/>
<name>A0A9N9PLE7_9GLOM</name>
<dbReference type="EMBL" id="CAJVQA010060402">
    <property type="protein sequence ID" value="CAG8828311.1"/>
    <property type="molecule type" value="Genomic_DNA"/>
</dbReference>
<accession>A0A9N9PLE7</accession>
<comment type="caution">
    <text evidence="1">The sequence shown here is derived from an EMBL/GenBank/DDBJ whole genome shotgun (WGS) entry which is preliminary data.</text>
</comment>
<protein>
    <submittedName>
        <fullName evidence="1">3577_t:CDS:1</fullName>
    </submittedName>
</protein>
<organism evidence="1 2">
    <name type="scientific">Cetraspora pellucida</name>
    <dbReference type="NCBI Taxonomy" id="1433469"/>
    <lineage>
        <taxon>Eukaryota</taxon>
        <taxon>Fungi</taxon>
        <taxon>Fungi incertae sedis</taxon>
        <taxon>Mucoromycota</taxon>
        <taxon>Glomeromycotina</taxon>
        <taxon>Glomeromycetes</taxon>
        <taxon>Diversisporales</taxon>
        <taxon>Gigasporaceae</taxon>
        <taxon>Cetraspora</taxon>
    </lineage>
</organism>
<gene>
    <name evidence="1" type="ORF">CPELLU_LOCUS20382</name>
</gene>
<reference evidence="1" key="1">
    <citation type="submission" date="2021-06" db="EMBL/GenBank/DDBJ databases">
        <authorList>
            <person name="Kallberg Y."/>
            <person name="Tangrot J."/>
            <person name="Rosling A."/>
        </authorList>
    </citation>
    <scope>NUCLEOTIDE SEQUENCE</scope>
    <source>
        <strain evidence="1">FL966</strain>
    </source>
</reference>